<proteinExistence type="predicted"/>
<dbReference type="Proteomes" id="UP000243459">
    <property type="component" value="Chromosome 1"/>
</dbReference>
<dbReference type="PANTHER" id="PTHR48045">
    <property type="entry name" value="UDP-GLYCOSYLTRANSFERASE 72B1"/>
    <property type="match status" value="1"/>
</dbReference>
<sequence length="252" mass="27556">MSSLSLIPSTRWESSLAPSRGRVSGAGDGPPRSHCKLPEQAGASPTPQPLGSPHTLGPEIKPPSPRAVLDPLRPRSPEPPPPPHPLLVTHATRLCRRLARSVPAISSVLRRLEKSRNLVVFIATFLALAGTLDAAKEVGVPGDIFFPPNFLTLSLILQLPELDREFSYEFRDLTEPVMLPGCVIIPGKDILHPLQDKKDEVNKCRDAGGVLADTFDKFEPEATKVLKRAEEGRPPVYSAGPPSWRVWLTVYR</sequence>
<evidence type="ECO:0000256" key="1">
    <source>
        <dbReference type="SAM" id="MobiDB-lite"/>
    </source>
</evidence>
<dbReference type="Gramene" id="ONK81181">
    <property type="protein sequence ID" value="ONK81181"/>
    <property type="gene ID" value="A4U43_C01F26190"/>
</dbReference>
<feature type="region of interest" description="Disordered" evidence="1">
    <location>
        <begin position="1"/>
        <end position="87"/>
    </location>
</feature>
<dbReference type="EMBL" id="CM007381">
    <property type="protein sequence ID" value="ONK81181.1"/>
    <property type="molecule type" value="Genomic_DNA"/>
</dbReference>
<evidence type="ECO:0000313" key="3">
    <source>
        <dbReference type="Proteomes" id="UP000243459"/>
    </source>
</evidence>
<organism evidence="2 3">
    <name type="scientific">Asparagus officinalis</name>
    <name type="common">Garden asparagus</name>
    <dbReference type="NCBI Taxonomy" id="4686"/>
    <lineage>
        <taxon>Eukaryota</taxon>
        <taxon>Viridiplantae</taxon>
        <taxon>Streptophyta</taxon>
        <taxon>Embryophyta</taxon>
        <taxon>Tracheophyta</taxon>
        <taxon>Spermatophyta</taxon>
        <taxon>Magnoliopsida</taxon>
        <taxon>Liliopsida</taxon>
        <taxon>Asparagales</taxon>
        <taxon>Asparagaceae</taxon>
        <taxon>Asparagoideae</taxon>
        <taxon>Asparagus</taxon>
    </lineage>
</organism>
<reference evidence="3" key="1">
    <citation type="journal article" date="2017" name="Nat. Commun.">
        <title>The asparagus genome sheds light on the origin and evolution of a young Y chromosome.</title>
        <authorList>
            <person name="Harkess A."/>
            <person name="Zhou J."/>
            <person name="Xu C."/>
            <person name="Bowers J.E."/>
            <person name="Van der Hulst R."/>
            <person name="Ayyampalayam S."/>
            <person name="Mercati F."/>
            <person name="Riccardi P."/>
            <person name="McKain M.R."/>
            <person name="Kakrana A."/>
            <person name="Tang H."/>
            <person name="Ray J."/>
            <person name="Groenendijk J."/>
            <person name="Arikit S."/>
            <person name="Mathioni S.M."/>
            <person name="Nakano M."/>
            <person name="Shan H."/>
            <person name="Telgmann-Rauber A."/>
            <person name="Kanno A."/>
            <person name="Yue Z."/>
            <person name="Chen H."/>
            <person name="Li W."/>
            <person name="Chen Y."/>
            <person name="Xu X."/>
            <person name="Zhang Y."/>
            <person name="Luo S."/>
            <person name="Chen H."/>
            <person name="Gao J."/>
            <person name="Mao Z."/>
            <person name="Pires J.C."/>
            <person name="Luo M."/>
            <person name="Kudrna D."/>
            <person name="Wing R.A."/>
            <person name="Meyers B.C."/>
            <person name="Yi K."/>
            <person name="Kong H."/>
            <person name="Lavrijsen P."/>
            <person name="Sunseri F."/>
            <person name="Falavigna A."/>
            <person name="Ye Y."/>
            <person name="Leebens-Mack J.H."/>
            <person name="Chen G."/>
        </authorList>
    </citation>
    <scope>NUCLEOTIDE SEQUENCE [LARGE SCALE GENOMIC DNA]</scope>
    <source>
        <strain evidence="3">cv. DH0086</strain>
    </source>
</reference>
<dbReference type="Gene3D" id="3.40.50.2000">
    <property type="entry name" value="Glycogen Phosphorylase B"/>
    <property type="match status" value="1"/>
</dbReference>
<gene>
    <name evidence="2" type="ORF">A4U43_C01F26190</name>
</gene>
<keyword evidence="3" id="KW-1185">Reference proteome</keyword>
<feature type="compositionally biased region" description="Polar residues" evidence="1">
    <location>
        <begin position="1"/>
        <end position="17"/>
    </location>
</feature>
<dbReference type="PANTHER" id="PTHR48045:SF11">
    <property type="entry name" value="UDP-GLYCOSYLTRANSFERASE 72B1"/>
    <property type="match status" value="1"/>
</dbReference>
<accession>A0A5P1FWB6</accession>
<dbReference type="AlphaFoldDB" id="A0A5P1FWB6"/>
<evidence type="ECO:0000313" key="2">
    <source>
        <dbReference type="EMBL" id="ONK81181.1"/>
    </source>
</evidence>
<dbReference type="SUPFAM" id="SSF53756">
    <property type="entry name" value="UDP-Glycosyltransferase/glycogen phosphorylase"/>
    <property type="match status" value="1"/>
</dbReference>
<name>A0A5P1FWB6_ASPOF</name>
<protein>
    <submittedName>
        <fullName evidence="2">Uncharacterized protein</fullName>
    </submittedName>
</protein>